<feature type="domain" description="LIM zinc-binding" evidence="13">
    <location>
        <begin position="18"/>
        <end position="77"/>
    </location>
</feature>
<evidence type="ECO:0000256" key="7">
    <source>
        <dbReference type="ARBA" id="ARBA00023155"/>
    </source>
</evidence>
<evidence type="ECO:0000256" key="6">
    <source>
        <dbReference type="ARBA" id="ARBA00023125"/>
    </source>
</evidence>
<evidence type="ECO:0000256" key="12">
    <source>
        <dbReference type="SAM" id="MobiDB-lite"/>
    </source>
</evidence>
<feature type="region of interest" description="Disordered" evidence="12">
    <location>
        <begin position="179"/>
        <end position="237"/>
    </location>
</feature>
<dbReference type="SMART" id="SM00132">
    <property type="entry name" value="LIM"/>
    <property type="match status" value="2"/>
</dbReference>
<dbReference type="OrthoDB" id="10068367at2759"/>
<reference evidence="15" key="1">
    <citation type="submission" date="2020-11" db="EMBL/GenBank/DDBJ databases">
        <authorList>
            <person name="Tran Van P."/>
        </authorList>
    </citation>
    <scope>NUCLEOTIDE SEQUENCE</scope>
</reference>
<gene>
    <name evidence="15" type="ORF">DSTB1V02_LOCUS1730</name>
</gene>
<evidence type="ECO:0000256" key="3">
    <source>
        <dbReference type="ARBA" id="ARBA00022737"/>
    </source>
</evidence>
<evidence type="ECO:0000313" key="16">
    <source>
        <dbReference type="Proteomes" id="UP000677054"/>
    </source>
</evidence>
<dbReference type="GO" id="GO:0000981">
    <property type="term" value="F:DNA-binding transcription factor activity, RNA polymerase II-specific"/>
    <property type="evidence" value="ECO:0007669"/>
    <property type="project" value="InterPro"/>
</dbReference>
<accession>A0A7R8X2Z3</accession>
<dbReference type="InterPro" id="IPR050453">
    <property type="entry name" value="LIM_Homeobox_TF"/>
</dbReference>
<dbReference type="SUPFAM" id="SSF57716">
    <property type="entry name" value="Glucocorticoid receptor-like (DNA-binding domain)"/>
    <property type="match status" value="2"/>
</dbReference>
<dbReference type="FunFam" id="2.10.110.10:FF:000103">
    <property type="entry name" value="LIM homeobox transcription factor 1-beta"/>
    <property type="match status" value="1"/>
</dbReference>
<evidence type="ECO:0000259" key="13">
    <source>
        <dbReference type="PROSITE" id="PS50023"/>
    </source>
</evidence>
<evidence type="ECO:0000313" key="15">
    <source>
        <dbReference type="EMBL" id="CAD7241750.1"/>
    </source>
</evidence>
<dbReference type="InterPro" id="IPR001356">
    <property type="entry name" value="HD"/>
</dbReference>
<dbReference type="FunFam" id="2.10.110.10:FF:000006">
    <property type="entry name" value="LIM homeobox transcription factor 1-beta"/>
    <property type="match status" value="1"/>
</dbReference>
<evidence type="ECO:0000256" key="11">
    <source>
        <dbReference type="RuleBase" id="RU000682"/>
    </source>
</evidence>
<dbReference type="CDD" id="cd00086">
    <property type="entry name" value="homeodomain"/>
    <property type="match status" value="1"/>
</dbReference>
<dbReference type="GO" id="GO:0005634">
    <property type="term" value="C:nucleus"/>
    <property type="evidence" value="ECO:0007669"/>
    <property type="project" value="UniProtKB-SubCell"/>
</dbReference>
<evidence type="ECO:0000256" key="10">
    <source>
        <dbReference type="PROSITE-ProRule" id="PRU00125"/>
    </source>
</evidence>
<evidence type="ECO:0000256" key="2">
    <source>
        <dbReference type="ARBA" id="ARBA00022723"/>
    </source>
</evidence>
<evidence type="ECO:0000256" key="8">
    <source>
        <dbReference type="ARBA" id="ARBA00023242"/>
    </source>
</evidence>
<dbReference type="AlphaFoldDB" id="A0A7R8X2Z3"/>
<dbReference type="Pfam" id="PF00046">
    <property type="entry name" value="Homeodomain"/>
    <property type="match status" value="1"/>
</dbReference>
<dbReference type="PROSITE" id="PS50071">
    <property type="entry name" value="HOMEOBOX_2"/>
    <property type="match status" value="1"/>
</dbReference>
<evidence type="ECO:0000256" key="5">
    <source>
        <dbReference type="ARBA" id="ARBA00023038"/>
    </source>
</evidence>
<keyword evidence="7 9" id="KW-0371">Homeobox</keyword>
<keyword evidence="6 9" id="KW-0238">DNA-binding</keyword>
<dbReference type="Gene3D" id="1.10.10.60">
    <property type="entry name" value="Homeodomain-like"/>
    <property type="match status" value="1"/>
</dbReference>
<dbReference type="SUPFAM" id="SSF46689">
    <property type="entry name" value="Homeodomain-like"/>
    <property type="match status" value="1"/>
</dbReference>
<keyword evidence="3" id="KW-0677">Repeat</keyword>
<feature type="region of interest" description="Disordered" evidence="12">
    <location>
        <begin position="378"/>
        <end position="412"/>
    </location>
</feature>
<dbReference type="GO" id="GO:0000977">
    <property type="term" value="F:RNA polymerase II transcription regulatory region sequence-specific DNA binding"/>
    <property type="evidence" value="ECO:0007669"/>
    <property type="project" value="TreeGrafter"/>
</dbReference>
<evidence type="ECO:0000256" key="1">
    <source>
        <dbReference type="ARBA" id="ARBA00004123"/>
    </source>
</evidence>
<feature type="domain" description="LIM zinc-binding" evidence="13">
    <location>
        <begin position="78"/>
        <end position="139"/>
    </location>
</feature>
<protein>
    <submittedName>
        <fullName evidence="15">Uncharacterized protein</fullName>
    </submittedName>
</protein>
<feature type="DNA-binding region" description="Homeobox" evidence="9">
    <location>
        <begin position="194"/>
        <end position="270"/>
    </location>
</feature>
<dbReference type="GO" id="GO:0030182">
    <property type="term" value="P:neuron differentiation"/>
    <property type="evidence" value="ECO:0007669"/>
    <property type="project" value="TreeGrafter"/>
</dbReference>
<dbReference type="InterPro" id="IPR009057">
    <property type="entry name" value="Homeodomain-like_sf"/>
</dbReference>
<keyword evidence="16" id="KW-1185">Reference proteome</keyword>
<dbReference type="Proteomes" id="UP000677054">
    <property type="component" value="Unassembled WGS sequence"/>
</dbReference>
<evidence type="ECO:0000259" key="14">
    <source>
        <dbReference type="PROSITE" id="PS50071"/>
    </source>
</evidence>
<name>A0A7R8X2Z3_9CRUS</name>
<comment type="subcellular location">
    <subcellularLocation>
        <location evidence="1 9 11">Nucleus</location>
    </subcellularLocation>
</comment>
<sequence>MGELKPSCMKGGGNGSMELCEGCGQKISDRWVMRVGDTSWHEACLLCCECRGPLSHSCFIRDGKLYCKLDYDRIFVVKCAGCAQRVMPQELVMRAQTMVFHLPCFVCVACCTQLQKGDQFVIHAGQVLCRADFEKQFFMFPQSGIPGMEPLGWSNLPTRKWDRIHESLACIVAGEMLSGEEGGRPTRDGRRGPGKRPRTILTSSQRRQFKASFEISPKPCRKVRPRPKKEPLQWTDEGGVREALAKETGLSVRVVQVWFQNQRAKMKKLEKKQKEKEGKEDKDEKETKKGKKSRKEPQTDDESDNNGETKMGATGGRGIRGDQPHYLSMTSSILDSGYPTSLYAPNLPYSPEGERYPGHSGESFCGSELSLDESSGFDQLEEGIDGSSGSGPVHDVGPGGMGPPIPYHHTNPIDKLYMMQNSYFSSTEQ</sequence>
<keyword evidence="4 10" id="KW-0862">Zinc</keyword>
<evidence type="ECO:0000256" key="4">
    <source>
        <dbReference type="ARBA" id="ARBA00022833"/>
    </source>
</evidence>
<keyword evidence="8 9" id="KW-0539">Nucleus</keyword>
<dbReference type="PANTHER" id="PTHR24208:SF166">
    <property type="entry name" value="LIM HOMEOBOX TRANSCRIPTION FACTOR 1 ALPHA, ISOFORM B"/>
    <property type="match status" value="1"/>
</dbReference>
<dbReference type="EMBL" id="LR899689">
    <property type="protein sequence ID" value="CAD7241750.1"/>
    <property type="molecule type" value="Genomic_DNA"/>
</dbReference>
<dbReference type="PROSITE" id="PS00027">
    <property type="entry name" value="HOMEOBOX_1"/>
    <property type="match status" value="1"/>
</dbReference>
<feature type="compositionally biased region" description="Basic and acidic residues" evidence="12">
    <location>
        <begin position="181"/>
        <end position="191"/>
    </location>
</feature>
<feature type="region of interest" description="Disordered" evidence="12">
    <location>
        <begin position="263"/>
        <end position="325"/>
    </location>
</feature>
<dbReference type="PROSITE" id="PS00478">
    <property type="entry name" value="LIM_DOMAIN_1"/>
    <property type="match status" value="2"/>
</dbReference>
<dbReference type="InterPro" id="IPR017970">
    <property type="entry name" value="Homeobox_CS"/>
</dbReference>
<dbReference type="InterPro" id="IPR001781">
    <property type="entry name" value="Znf_LIM"/>
</dbReference>
<dbReference type="SMART" id="SM00389">
    <property type="entry name" value="HOX"/>
    <property type="match status" value="1"/>
</dbReference>
<dbReference type="EMBL" id="CAJPEV010000172">
    <property type="protein sequence ID" value="CAG0881790.1"/>
    <property type="molecule type" value="Genomic_DNA"/>
</dbReference>
<keyword evidence="5 10" id="KW-0440">LIM domain</keyword>
<evidence type="ECO:0000256" key="9">
    <source>
        <dbReference type="PROSITE-ProRule" id="PRU00108"/>
    </source>
</evidence>
<dbReference type="PROSITE" id="PS50023">
    <property type="entry name" value="LIM_DOMAIN_2"/>
    <property type="match status" value="2"/>
</dbReference>
<keyword evidence="2 10" id="KW-0479">Metal-binding</keyword>
<dbReference type="Gene3D" id="2.10.110.10">
    <property type="entry name" value="Cysteine Rich Protein"/>
    <property type="match status" value="2"/>
</dbReference>
<feature type="compositionally biased region" description="Basic and acidic residues" evidence="12">
    <location>
        <begin position="272"/>
        <end position="287"/>
    </location>
</feature>
<organism evidence="15">
    <name type="scientific">Darwinula stevensoni</name>
    <dbReference type="NCBI Taxonomy" id="69355"/>
    <lineage>
        <taxon>Eukaryota</taxon>
        <taxon>Metazoa</taxon>
        <taxon>Ecdysozoa</taxon>
        <taxon>Arthropoda</taxon>
        <taxon>Crustacea</taxon>
        <taxon>Oligostraca</taxon>
        <taxon>Ostracoda</taxon>
        <taxon>Podocopa</taxon>
        <taxon>Podocopida</taxon>
        <taxon>Darwinulocopina</taxon>
        <taxon>Darwinuloidea</taxon>
        <taxon>Darwinulidae</taxon>
        <taxon>Darwinula</taxon>
    </lineage>
</organism>
<feature type="domain" description="Homeobox" evidence="14">
    <location>
        <begin position="192"/>
        <end position="269"/>
    </location>
</feature>
<proteinExistence type="predicted"/>
<dbReference type="PANTHER" id="PTHR24208">
    <property type="entry name" value="LIM/HOMEOBOX PROTEIN LHX"/>
    <property type="match status" value="1"/>
</dbReference>
<dbReference type="Pfam" id="PF00412">
    <property type="entry name" value="LIM"/>
    <property type="match status" value="2"/>
</dbReference>
<dbReference type="GO" id="GO:0046872">
    <property type="term" value="F:metal ion binding"/>
    <property type="evidence" value="ECO:0007669"/>
    <property type="project" value="UniProtKB-KW"/>
</dbReference>
<dbReference type="CDD" id="cd09371">
    <property type="entry name" value="LIM1_Lmx1b"/>
    <property type="match status" value="1"/>
</dbReference>